<accession>A0ACA9L3M1</accession>
<protein>
    <submittedName>
        <fullName evidence="1">5077_t:CDS:1</fullName>
    </submittedName>
</protein>
<dbReference type="EMBL" id="CAJVPW010002501">
    <property type="protein sequence ID" value="CAG8507799.1"/>
    <property type="molecule type" value="Genomic_DNA"/>
</dbReference>
<evidence type="ECO:0000313" key="1">
    <source>
        <dbReference type="EMBL" id="CAG8507799.1"/>
    </source>
</evidence>
<evidence type="ECO:0000313" key="2">
    <source>
        <dbReference type="Proteomes" id="UP000789366"/>
    </source>
</evidence>
<feature type="non-terminal residue" evidence="1">
    <location>
        <position position="279"/>
    </location>
</feature>
<dbReference type="Proteomes" id="UP000789366">
    <property type="component" value="Unassembled WGS sequence"/>
</dbReference>
<proteinExistence type="predicted"/>
<name>A0ACA9L3M1_9GLOM</name>
<reference evidence="1" key="1">
    <citation type="submission" date="2021-06" db="EMBL/GenBank/DDBJ databases">
        <authorList>
            <person name="Kallberg Y."/>
            <person name="Tangrot J."/>
            <person name="Rosling A."/>
        </authorList>
    </citation>
    <scope>NUCLEOTIDE SEQUENCE</scope>
    <source>
        <strain evidence="1">28 12/20/2015</strain>
    </source>
</reference>
<keyword evidence="2" id="KW-1185">Reference proteome</keyword>
<comment type="caution">
    <text evidence="1">The sequence shown here is derived from an EMBL/GenBank/DDBJ whole genome shotgun (WGS) entry which is preliminary data.</text>
</comment>
<gene>
    <name evidence="1" type="ORF">SPELUC_LOCUS3330</name>
</gene>
<organism evidence="1 2">
    <name type="scientific">Cetraspora pellucida</name>
    <dbReference type="NCBI Taxonomy" id="1433469"/>
    <lineage>
        <taxon>Eukaryota</taxon>
        <taxon>Fungi</taxon>
        <taxon>Fungi incertae sedis</taxon>
        <taxon>Mucoromycota</taxon>
        <taxon>Glomeromycotina</taxon>
        <taxon>Glomeromycetes</taxon>
        <taxon>Diversisporales</taxon>
        <taxon>Gigasporaceae</taxon>
        <taxon>Cetraspora</taxon>
    </lineage>
</organism>
<sequence>MIETVENKDEIIKNSINFIWKATSGTATAVIFNNDPLLSATLTLNDGMSNTINLDAPSCVIINRENFLKIINLVEAIQAEDINLDRQPSDISLKIDSNVQDKESSFNVDDDMLIECDYSVSQPLEVSEVIKKNKAQNLNSNNQEPIEFESDEYDDTDEERDEMIIDVLTLSLGKGKETSSAKSSTYKSQDNTAKHKSKTNETFKVAKKYDKDDNEQSFTTKDTSKEASASSSKSWQPNKNDVLSIASTIDNQANEEYVESTIICVPSDLPFVLVDDPIL</sequence>